<gene>
    <name evidence="12" type="ORF">MNB_SV-4-501</name>
</gene>
<evidence type="ECO:0000313" key="12">
    <source>
        <dbReference type="EMBL" id="SFV90947.1"/>
    </source>
</evidence>
<evidence type="ECO:0000256" key="5">
    <source>
        <dbReference type="ARBA" id="ARBA00022519"/>
    </source>
</evidence>
<evidence type="ECO:0000256" key="1">
    <source>
        <dbReference type="ARBA" id="ARBA00004383"/>
    </source>
</evidence>
<dbReference type="NCBIfam" id="TIGR01352">
    <property type="entry name" value="tonB_Cterm"/>
    <property type="match status" value="1"/>
</dbReference>
<evidence type="ECO:0000256" key="10">
    <source>
        <dbReference type="SAM" id="MobiDB-lite"/>
    </source>
</evidence>
<organism evidence="12">
    <name type="scientific">hydrothermal vent metagenome</name>
    <dbReference type="NCBI Taxonomy" id="652676"/>
    <lineage>
        <taxon>unclassified sequences</taxon>
        <taxon>metagenomes</taxon>
        <taxon>ecological metagenomes</taxon>
    </lineage>
</organism>
<evidence type="ECO:0000256" key="8">
    <source>
        <dbReference type="ARBA" id="ARBA00022989"/>
    </source>
</evidence>
<comment type="similarity">
    <text evidence="2">Belongs to the TonB family.</text>
</comment>
<dbReference type="GO" id="GO:0098797">
    <property type="term" value="C:plasma membrane protein complex"/>
    <property type="evidence" value="ECO:0007669"/>
    <property type="project" value="TreeGrafter"/>
</dbReference>
<keyword evidence="7" id="KW-0653">Protein transport</keyword>
<dbReference type="Gene3D" id="3.30.1150.10">
    <property type="match status" value="1"/>
</dbReference>
<dbReference type="AlphaFoldDB" id="A0A1W1EAQ8"/>
<proteinExistence type="inferred from homology"/>
<dbReference type="GO" id="GO:0015031">
    <property type="term" value="P:protein transport"/>
    <property type="evidence" value="ECO:0007669"/>
    <property type="project" value="UniProtKB-KW"/>
</dbReference>
<keyword evidence="9" id="KW-0472">Membrane</keyword>
<feature type="compositionally biased region" description="Basic residues" evidence="10">
    <location>
        <begin position="110"/>
        <end position="141"/>
    </location>
</feature>
<dbReference type="InterPro" id="IPR006260">
    <property type="entry name" value="TonB/TolA_C"/>
</dbReference>
<dbReference type="EMBL" id="FPIB01000026">
    <property type="protein sequence ID" value="SFV90947.1"/>
    <property type="molecule type" value="Genomic_DNA"/>
</dbReference>
<accession>A0A1W1EAQ8</accession>
<sequence length="244" mass="27510">MKRHRYKVSFLLTTLLYAFAIGLYLYTFKTIVSIADKPDESKMVLALSQFVPKAAPTDVAAPVQPEHLVKEESVVEPKPKPKLPKPDTPPIEEKPKPHETPLLKPEPKPTVKKTPQKRVKTKPKKHQKVKKYTRQKHRKRQVSGGGSPHRSAARKNAFLAQIRAKINQAKSYPRMAKRRGMQGTVKARFTILKNGHVGNIVLSGSSLFYRSARKAIKSAFPVNANKAPMPLPSTVSLTLRYRLR</sequence>
<keyword evidence="3" id="KW-0813">Transport</keyword>
<dbReference type="PROSITE" id="PS52015">
    <property type="entry name" value="TONB_CTD"/>
    <property type="match status" value="1"/>
</dbReference>
<feature type="domain" description="TonB C-terminal" evidence="11">
    <location>
        <begin position="157"/>
        <end position="244"/>
    </location>
</feature>
<evidence type="ECO:0000256" key="7">
    <source>
        <dbReference type="ARBA" id="ARBA00022927"/>
    </source>
</evidence>
<evidence type="ECO:0000256" key="6">
    <source>
        <dbReference type="ARBA" id="ARBA00022692"/>
    </source>
</evidence>
<keyword evidence="6" id="KW-0812">Transmembrane</keyword>
<dbReference type="PRINTS" id="PR01374">
    <property type="entry name" value="TONBPROTEIN"/>
</dbReference>
<evidence type="ECO:0000256" key="9">
    <source>
        <dbReference type="ARBA" id="ARBA00023136"/>
    </source>
</evidence>
<keyword evidence="8" id="KW-1133">Transmembrane helix</keyword>
<evidence type="ECO:0000256" key="4">
    <source>
        <dbReference type="ARBA" id="ARBA00022475"/>
    </source>
</evidence>
<dbReference type="PANTHER" id="PTHR33446:SF2">
    <property type="entry name" value="PROTEIN TONB"/>
    <property type="match status" value="1"/>
</dbReference>
<evidence type="ECO:0000256" key="3">
    <source>
        <dbReference type="ARBA" id="ARBA00022448"/>
    </source>
</evidence>
<evidence type="ECO:0000256" key="2">
    <source>
        <dbReference type="ARBA" id="ARBA00006555"/>
    </source>
</evidence>
<feature type="region of interest" description="Disordered" evidence="10">
    <location>
        <begin position="70"/>
        <end position="153"/>
    </location>
</feature>
<dbReference type="GO" id="GO:0030288">
    <property type="term" value="C:outer membrane-bounded periplasmic space"/>
    <property type="evidence" value="ECO:0007669"/>
    <property type="project" value="InterPro"/>
</dbReference>
<reference evidence="12" key="1">
    <citation type="submission" date="2016-10" db="EMBL/GenBank/DDBJ databases">
        <authorList>
            <person name="de Groot N.N."/>
        </authorList>
    </citation>
    <scope>NUCLEOTIDE SEQUENCE</scope>
</reference>
<dbReference type="GO" id="GO:0031992">
    <property type="term" value="F:energy transducer activity"/>
    <property type="evidence" value="ECO:0007669"/>
    <property type="project" value="InterPro"/>
</dbReference>
<keyword evidence="5" id="KW-0997">Cell inner membrane</keyword>
<dbReference type="Pfam" id="PF03544">
    <property type="entry name" value="TonB_C"/>
    <property type="match status" value="1"/>
</dbReference>
<dbReference type="PANTHER" id="PTHR33446">
    <property type="entry name" value="PROTEIN TONB-RELATED"/>
    <property type="match status" value="1"/>
</dbReference>
<feature type="compositionally biased region" description="Basic and acidic residues" evidence="10">
    <location>
        <begin position="70"/>
        <end position="79"/>
    </location>
</feature>
<keyword evidence="4" id="KW-1003">Cell membrane</keyword>
<comment type="subcellular location">
    <subcellularLocation>
        <location evidence="1">Cell inner membrane</location>
        <topology evidence="1">Single-pass membrane protein</topology>
        <orientation evidence="1">Periplasmic side</orientation>
    </subcellularLocation>
</comment>
<name>A0A1W1EAQ8_9ZZZZ</name>
<dbReference type="GO" id="GO:0015891">
    <property type="term" value="P:siderophore transport"/>
    <property type="evidence" value="ECO:0007669"/>
    <property type="project" value="InterPro"/>
</dbReference>
<dbReference type="SUPFAM" id="SSF74653">
    <property type="entry name" value="TolA/TonB C-terminal domain"/>
    <property type="match status" value="1"/>
</dbReference>
<feature type="compositionally biased region" description="Basic and acidic residues" evidence="10">
    <location>
        <begin position="91"/>
        <end position="109"/>
    </location>
</feature>
<dbReference type="InterPro" id="IPR051045">
    <property type="entry name" value="TonB-dependent_transducer"/>
</dbReference>
<evidence type="ECO:0000259" key="11">
    <source>
        <dbReference type="PROSITE" id="PS52015"/>
    </source>
</evidence>
<dbReference type="InterPro" id="IPR003538">
    <property type="entry name" value="TonB"/>
</dbReference>
<dbReference type="InterPro" id="IPR037682">
    <property type="entry name" value="TonB_C"/>
</dbReference>
<protein>
    <submittedName>
        <fullName evidence="12">Ferric siderophore transport system, periplasmic binding protein TonB</fullName>
    </submittedName>
</protein>
<dbReference type="GO" id="GO:0055085">
    <property type="term" value="P:transmembrane transport"/>
    <property type="evidence" value="ECO:0007669"/>
    <property type="project" value="InterPro"/>
</dbReference>